<organism evidence="1 2">
    <name type="scientific">Kaistia geumhonensis</name>
    <dbReference type="NCBI Taxonomy" id="410839"/>
    <lineage>
        <taxon>Bacteria</taxon>
        <taxon>Pseudomonadati</taxon>
        <taxon>Pseudomonadota</taxon>
        <taxon>Alphaproteobacteria</taxon>
        <taxon>Hyphomicrobiales</taxon>
        <taxon>Kaistiaceae</taxon>
        <taxon>Kaistia</taxon>
    </lineage>
</organism>
<evidence type="ECO:0008006" key="3">
    <source>
        <dbReference type="Google" id="ProtNLM"/>
    </source>
</evidence>
<gene>
    <name evidence="1" type="ORF">QO015_000513</name>
</gene>
<dbReference type="Proteomes" id="UP001223743">
    <property type="component" value="Unassembled WGS sequence"/>
</dbReference>
<accession>A0ABU0M1S3</accession>
<evidence type="ECO:0000313" key="1">
    <source>
        <dbReference type="EMBL" id="MDQ0514900.1"/>
    </source>
</evidence>
<protein>
    <recommendedName>
        <fullName evidence="3">Glycolipid-binding domain-containing protein</fullName>
    </recommendedName>
</protein>
<sequence>MAEAVRWQSWDGMGVEHLVLADRAGGLVAEGALLSGGDAHFAASYEVTCHPDGTVSRAHVSVTGGPKLTLQSDGDGKWRNSDGKKLTALAGALDVDFSASPFTNTLPIRRLGLAAGEAAEITTLYVRFPDLDLSLDRQRYTCVEAGRRYRYQSVDGSFEAMIDVDQQGLVTLYEGLFRRIL</sequence>
<proteinExistence type="predicted"/>
<dbReference type="RefSeq" id="WP_266281659.1">
    <property type="nucleotide sequence ID" value="NZ_JAPKNF010000001.1"/>
</dbReference>
<dbReference type="EMBL" id="JAUSWJ010000001">
    <property type="protein sequence ID" value="MDQ0514900.1"/>
    <property type="molecule type" value="Genomic_DNA"/>
</dbReference>
<keyword evidence="2" id="KW-1185">Reference proteome</keyword>
<evidence type="ECO:0000313" key="2">
    <source>
        <dbReference type="Proteomes" id="UP001223743"/>
    </source>
</evidence>
<dbReference type="Pfam" id="PF06475">
    <property type="entry name" value="Glycolipid_bind"/>
    <property type="match status" value="1"/>
</dbReference>
<reference evidence="1 2" key="1">
    <citation type="submission" date="2023-07" db="EMBL/GenBank/DDBJ databases">
        <title>Genomic Encyclopedia of Type Strains, Phase IV (KMG-IV): sequencing the most valuable type-strain genomes for metagenomic binning, comparative biology and taxonomic classification.</title>
        <authorList>
            <person name="Goeker M."/>
        </authorList>
    </citation>
    <scope>NUCLEOTIDE SEQUENCE [LARGE SCALE GENOMIC DNA]</scope>
    <source>
        <strain evidence="1 2">B1-1</strain>
    </source>
</reference>
<name>A0ABU0M1S3_9HYPH</name>
<comment type="caution">
    <text evidence="1">The sequence shown here is derived from an EMBL/GenBank/DDBJ whole genome shotgun (WGS) entry which is preliminary data.</text>
</comment>
<dbReference type="SUPFAM" id="SSF159275">
    <property type="entry name" value="PA1994-like"/>
    <property type="match status" value="1"/>
</dbReference>
<dbReference type="InterPro" id="IPR009467">
    <property type="entry name" value="Glycolipid-bd_prot_put"/>
</dbReference>